<dbReference type="Gene3D" id="3.40.190.10">
    <property type="entry name" value="Periplasmic binding protein-like II"/>
    <property type="match status" value="1"/>
</dbReference>
<evidence type="ECO:0000256" key="1">
    <source>
        <dbReference type="SAM" id="SignalP"/>
    </source>
</evidence>
<evidence type="ECO:0000313" key="3">
    <source>
        <dbReference type="Proteomes" id="UP000003157"/>
    </source>
</evidence>
<evidence type="ECO:0008006" key="4">
    <source>
        <dbReference type="Google" id="ProtNLM"/>
    </source>
</evidence>
<feature type="chain" id="PRO_5039088863" description="Extracellular solute-binding protein" evidence="1">
    <location>
        <begin position="32"/>
        <end position="478"/>
    </location>
</feature>
<dbReference type="eggNOG" id="COG1653">
    <property type="taxonomic scope" value="Bacteria"/>
</dbReference>
<dbReference type="Proteomes" id="UP000003157">
    <property type="component" value="Unassembled WGS sequence"/>
</dbReference>
<protein>
    <recommendedName>
        <fullName evidence="4">Extracellular solute-binding protein</fullName>
    </recommendedName>
</protein>
<keyword evidence="1" id="KW-0732">Signal</keyword>
<dbReference type="STRING" id="100884.GCA_000269565_02760"/>
<dbReference type="PANTHER" id="PTHR43649:SF12">
    <property type="entry name" value="DIACETYLCHITOBIOSE BINDING PROTEIN DASA"/>
    <property type="match status" value="1"/>
</dbReference>
<dbReference type="SUPFAM" id="SSF53850">
    <property type="entry name" value="Periplasmic binding protein-like II"/>
    <property type="match status" value="1"/>
</dbReference>
<dbReference type="InterPro" id="IPR006059">
    <property type="entry name" value="SBP"/>
</dbReference>
<reference evidence="2 3" key="1">
    <citation type="submission" date="2010-12" db="EMBL/GenBank/DDBJ databases">
        <title>The Genome Sequence of Coprobacillus sp. strain 29_1.</title>
        <authorList>
            <consortium name="The Broad Institute Genome Sequencing Platform"/>
            <person name="Earl A."/>
            <person name="Ward D."/>
            <person name="Feldgarden M."/>
            <person name="Gevers D."/>
            <person name="Daigneault M."/>
            <person name="Sibley C.D."/>
            <person name="White A."/>
            <person name="Strauss J."/>
            <person name="Allen-Vercoe E."/>
            <person name="Young S.K."/>
            <person name="Zeng Q."/>
            <person name="Gargeya S."/>
            <person name="Fitzgerald M."/>
            <person name="Haas B."/>
            <person name="Abouelleil A."/>
            <person name="Alvarado L."/>
            <person name="Arachchi H.M."/>
            <person name="Berlin A."/>
            <person name="Brown A."/>
            <person name="Chapman S.B."/>
            <person name="Chen Z."/>
            <person name="Dunbar C."/>
            <person name="Freedman E."/>
            <person name="Gearin G."/>
            <person name="Gellesch M."/>
            <person name="Goldberg J."/>
            <person name="Griggs A."/>
            <person name="Gujja S."/>
            <person name="Heilman E."/>
            <person name="Heiman D."/>
            <person name="Howarth C."/>
            <person name="Larson L."/>
            <person name="Lui A."/>
            <person name="MacDonald P.J.P."/>
            <person name="Mehta T."/>
            <person name="Montmayeur A."/>
            <person name="Murphy C."/>
            <person name="Neiman D."/>
            <person name="Pearson M."/>
            <person name="Priest M."/>
            <person name="Roberts A."/>
            <person name="Saif S."/>
            <person name="Shea T."/>
            <person name="Shenoy N."/>
            <person name="Sisk P."/>
            <person name="Stolte C."/>
            <person name="Sykes S."/>
            <person name="White J."/>
            <person name="Yandava C."/>
            <person name="Nusbaum C."/>
            <person name="Birren B."/>
        </authorList>
    </citation>
    <scope>NUCLEOTIDE SEQUENCE [LARGE SCALE GENOMIC DNA]</scope>
    <source>
        <strain evidence="2 3">29_1</strain>
    </source>
</reference>
<keyword evidence="3" id="KW-1185">Reference proteome</keyword>
<evidence type="ECO:0000313" key="2">
    <source>
        <dbReference type="EMBL" id="EFW03000.1"/>
    </source>
</evidence>
<dbReference type="InterPro" id="IPR050490">
    <property type="entry name" value="Bact_solute-bd_prot1"/>
</dbReference>
<organism evidence="2 3">
    <name type="scientific">Coprobacillus cateniformis</name>
    <dbReference type="NCBI Taxonomy" id="100884"/>
    <lineage>
        <taxon>Bacteria</taxon>
        <taxon>Bacillati</taxon>
        <taxon>Bacillota</taxon>
        <taxon>Erysipelotrichia</taxon>
        <taxon>Erysipelotrichales</taxon>
        <taxon>Coprobacillaceae</taxon>
        <taxon>Coprobacillus</taxon>
    </lineage>
</organism>
<sequence length="478" mass="53554">MKGSFIMKRSLKMICCLALLLCMGCTSKTYLDPDKPITVKLWNYYTGKQMESFNGLVESFNATVGKEKGIIVEVTGFGNVNELGQSVRDAANKKVGAQEVPDIFAAYADTAYQVDALGIVEDLSLHFTEQELSQYIPGYIEEGQFNGGLKIFPTAKSTEIMMLNMTDFNQFANATGVQIEDLSTIEGLVEVSKKYYEYTDGLTSTPNDGKAFFGRDAFANYIVIGLKQLGHDIIQVKDGKATLDFDKTAVRKLWDYYYTPYIHGYFAAEGRFRSDDVKLGNIISFVGSSSGATFFPNQVIVNDEESYPIEVKVMEVPLFKDGKRYAVQQGAGMVVTNGDAAHIEGSVEFLKWFTQQEQNIQFSIDSGYLPVTKKANQIDTIEKTTDIHSDLMKEVIEVSVNTVNNMELYTTKAFENGTELRSQLEKCLQDKAKSDRQKVEHALESGKSQDEVFAAYDNNENFEKWYKEVYEGLKDIVG</sequence>
<feature type="signal peptide" evidence="1">
    <location>
        <begin position="1"/>
        <end position="31"/>
    </location>
</feature>
<accession>E7GFV4</accession>
<dbReference type="Pfam" id="PF13416">
    <property type="entry name" value="SBP_bac_8"/>
    <property type="match status" value="1"/>
</dbReference>
<name>E7GFV4_9FIRM</name>
<gene>
    <name evidence="2" type="ORF">HMPREF9488_03647</name>
</gene>
<comment type="caution">
    <text evidence="2">The sequence shown here is derived from an EMBL/GenBank/DDBJ whole genome shotgun (WGS) entry which is preliminary data.</text>
</comment>
<dbReference type="PANTHER" id="PTHR43649">
    <property type="entry name" value="ARABINOSE-BINDING PROTEIN-RELATED"/>
    <property type="match status" value="1"/>
</dbReference>
<dbReference type="HOGENOM" id="CLU_043127_0_0_9"/>
<dbReference type="AlphaFoldDB" id="E7GFV4"/>
<dbReference type="EMBL" id="ADKX01000052">
    <property type="protein sequence ID" value="EFW03000.1"/>
    <property type="molecule type" value="Genomic_DNA"/>
</dbReference>
<proteinExistence type="predicted"/>